<dbReference type="OrthoDB" id="5653926at2"/>
<accession>A0A078KT01</accession>
<name>A0A078KT01_9GAMM</name>
<protein>
    <submittedName>
        <fullName evidence="2">Uncharacterized protein</fullName>
    </submittedName>
</protein>
<dbReference type="STRING" id="1034943.BN59_00351"/>
<reference evidence="2 3" key="1">
    <citation type="submission" date="2014-06" db="EMBL/GenBank/DDBJ databases">
        <authorList>
            <person name="Urmite Genomes Urmite Genomes"/>
        </authorList>
    </citation>
    <scope>NUCLEOTIDE SEQUENCE [LARGE SCALE GENOMIC DNA]</scope>
</reference>
<feature type="region of interest" description="Disordered" evidence="1">
    <location>
        <begin position="1"/>
        <end position="48"/>
    </location>
</feature>
<gene>
    <name evidence="2" type="ORF">BN59_00351</name>
</gene>
<dbReference type="eggNOG" id="ENOG5030K9U">
    <property type="taxonomic scope" value="Bacteria"/>
</dbReference>
<evidence type="ECO:0000313" key="3">
    <source>
        <dbReference type="Proteomes" id="UP000044071"/>
    </source>
</evidence>
<proteinExistence type="predicted"/>
<dbReference type="EMBL" id="CCSB01000001">
    <property type="protein sequence ID" value="CDZ76087.1"/>
    <property type="molecule type" value="Genomic_DNA"/>
</dbReference>
<feature type="compositionally biased region" description="Low complexity" evidence="1">
    <location>
        <begin position="32"/>
        <end position="48"/>
    </location>
</feature>
<evidence type="ECO:0000313" key="2">
    <source>
        <dbReference type="EMBL" id="CDZ76087.1"/>
    </source>
</evidence>
<feature type="compositionally biased region" description="Basic and acidic residues" evidence="1">
    <location>
        <begin position="7"/>
        <end position="31"/>
    </location>
</feature>
<organism evidence="2 3">
    <name type="scientific">Legionella massiliensis</name>
    <dbReference type="NCBI Taxonomy" id="1034943"/>
    <lineage>
        <taxon>Bacteria</taxon>
        <taxon>Pseudomonadati</taxon>
        <taxon>Pseudomonadota</taxon>
        <taxon>Gammaproteobacteria</taxon>
        <taxon>Legionellales</taxon>
        <taxon>Legionellaceae</taxon>
        <taxon>Legionella</taxon>
    </lineage>
</organism>
<evidence type="ECO:0000256" key="1">
    <source>
        <dbReference type="SAM" id="MobiDB-lite"/>
    </source>
</evidence>
<dbReference type="RefSeq" id="WP_043872694.1">
    <property type="nucleotide sequence ID" value="NZ_CCVW01000001.1"/>
</dbReference>
<sequence length="341" mass="38671">MPSSEQQSEHSQQEDKVLETREDLKFPHDLDTQPTQTEPLQPSTQSSSSSSYIWTVLGSGSYNKVWRSDFSEPMPLVLGESYPGPWVLKYPIPSGDSVTNAMNSSERAVRVWNEINSQSLPKAGYYKKGWVAPYITNTRPATDNEIALKLIDIFCKQRRIVIDAAIKGNFLTRNDTGEVLLVDVDLALKRSNSLASIDFAKMLDRRTAHYWSDPLLQQEKPKTLEITKNLLYLEDQFDSPLIDELCKQGLLTLKNIQALTWLSVNRLPLTPSLFQKIATLNNDEIEVTDILLRTLYKIEQASQRTKFISGVTSIQFFPMTTSSVDENMEKPESAVINHPKK</sequence>
<dbReference type="AlphaFoldDB" id="A0A078KT01"/>
<dbReference type="Proteomes" id="UP000044071">
    <property type="component" value="Unassembled WGS sequence"/>
</dbReference>
<keyword evidence="3" id="KW-1185">Reference proteome</keyword>